<keyword evidence="3" id="KW-1185">Reference proteome</keyword>
<dbReference type="Pfam" id="PF24035">
    <property type="entry name" value="DUF7344"/>
    <property type="match status" value="1"/>
</dbReference>
<dbReference type="Proteomes" id="UP001597187">
    <property type="component" value="Unassembled WGS sequence"/>
</dbReference>
<dbReference type="InterPro" id="IPR055768">
    <property type="entry name" value="DUF7344"/>
</dbReference>
<accession>A0ABD6AX27</accession>
<evidence type="ECO:0000313" key="3">
    <source>
        <dbReference type="Proteomes" id="UP001597187"/>
    </source>
</evidence>
<dbReference type="RefSeq" id="WP_250874024.1">
    <property type="nucleotide sequence ID" value="NZ_JALXFV010000005.1"/>
</dbReference>
<protein>
    <recommendedName>
        <fullName evidence="1">DUF7344 domain-containing protein</fullName>
    </recommendedName>
</protein>
<comment type="caution">
    <text evidence="2">The sequence shown here is derived from an EMBL/GenBank/DDBJ whole genome shotgun (WGS) entry which is preliminary data.</text>
</comment>
<proteinExistence type="predicted"/>
<reference evidence="2 3" key="1">
    <citation type="journal article" date="2019" name="Int. J. Syst. Evol. Microbiol.">
        <title>The Global Catalogue of Microorganisms (GCM) 10K type strain sequencing project: providing services to taxonomists for standard genome sequencing and annotation.</title>
        <authorList>
            <consortium name="The Broad Institute Genomics Platform"/>
            <consortium name="The Broad Institute Genome Sequencing Center for Infectious Disease"/>
            <person name="Wu L."/>
            <person name="Ma J."/>
        </authorList>
    </citation>
    <scope>NUCLEOTIDE SEQUENCE [LARGE SCALE GENOMIC DNA]</scope>
    <source>
        <strain evidence="2 3">CGMCC 1.12563</strain>
    </source>
</reference>
<name>A0ABD6AX27_9EURY</name>
<gene>
    <name evidence="2" type="ORF">ACFSBT_12340</name>
</gene>
<dbReference type="EMBL" id="JBHUDC010000005">
    <property type="protein sequence ID" value="MFD1514070.1"/>
    <property type="molecule type" value="Genomic_DNA"/>
</dbReference>
<evidence type="ECO:0000259" key="1">
    <source>
        <dbReference type="Pfam" id="PF24035"/>
    </source>
</evidence>
<sequence>MEEYDPESISKAGAFDAVDSEYRRIIINLLLDAEAGDRIDLDTFAQDVATEIHTESTVNKEGDHTTKVEIALVHHHLPRLAQENVISFDPEAEWVGPGENIGDLDPLV</sequence>
<feature type="domain" description="DUF7344" evidence="1">
    <location>
        <begin position="15"/>
        <end position="95"/>
    </location>
</feature>
<dbReference type="AlphaFoldDB" id="A0ABD6AX27"/>
<evidence type="ECO:0000313" key="2">
    <source>
        <dbReference type="EMBL" id="MFD1514070.1"/>
    </source>
</evidence>
<organism evidence="2 3">
    <name type="scientific">Halomarina rubra</name>
    <dbReference type="NCBI Taxonomy" id="2071873"/>
    <lineage>
        <taxon>Archaea</taxon>
        <taxon>Methanobacteriati</taxon>
        <taxon>Methanobacteriota</taxon>
        <taxon>Stenosarchaea group</taxon>
        <taxon>Halobacteria</taxon>
        <taxon>Halobacteriales</taxon>
        <taxon>Natronomonadaceae</taxon>
        <taxon>Halomarina</taxon>
    </lineage>
</organism>